<dbReference type="GO" id="GO:0004197">
    <property type="term" value="F:cysteine-type endopeptidase activity"/>
    <property type="evidence" value="ECO:0007669"/>
    <property type="project" value="InterPro"/>
</dbReference>
<keyword evidence="6" id="KW-0865">Zymogen</keyword>
<dbReference type="InterPro" id="IPR013128">
    <property type="entry name" value="Peptidase_C1A"/>
</dbReference>
<evidence type="ECO:0000256" key="2">
    <source>
        <dbReference type="ARBA" id="ARBA00022670"/>
    </source>
</evidence>
<dbReference type="PROSITE" id="PS00639">
    <property type="entry name" value="THIOL_PROTEASE_HIS"/>
    <property type="match status" value="1"/>
</dbReference>
<evidence type="ECO:0000256" key="6">
    <source>
        <dbReference type="ARBA" id="ARBA00023145"/>
    </source>
</evidence>
<evidence type="ECO:0000256" key="8">
    <source>
        <dbReference type="SAM" id="SignalP"/>
    </source>
</evidence>
<dbReference type="PROSITE" id="PS00139">
    <property type="entry name" value="THIOL_PROTEASE_CYS"/>
    <property type="match status" value="1"/>
</dbReference>
<feature type="signal peptide" evidence="8">
    <location>
        <begin position="1"/>
        <end position="17"/>
    </location>
</feature>
<dbReference type="Pfam" id="PF00112">
    <property type="entry name" value="Peptidase_C1"/>
    <property type="match status" value="1"/>
</dbReference>
<evidence type="ECO:0000313" key="10">
    <source>
        <dbReference type="EMBL" id="KAJ8944112.1"/>
    </source>
</evidence>
<dbReference type="InterPro" id="IPR000668">
    <property type="entry name" value="Peptidase_C1A_C"/>
</dbReference>
<evidence type="ECO:0000256" key="7">
    <source>
        <dbReference type="ARBA" id="ARBA00023157"/>
    </source>
</evidence>
<evidence type="ECO:0000259" key="9">
    <source>
        <dbReference type="SMART" id="SM00645"/>
    </source>
</evidence>
<keyword evidence="7" id="KW-1015">Disulfide bond</keyword>
<evidence type="ECO:0000256" key="4">
    <source>
        <dbReference type="ARBA" id="ARBA00022801"/>
    </source>
</evidence>
<sequence>MKLLICFFIVAVSCALASVKLHPLSDEFVAHINSKKPTWVAGRNFDINTPMSFLRSLTGTVRSNLTRVLMKKLHNLEDVDIPESFDAREQWPDCPSIGHITDQASCGSCWALGAVEAMTDRICISSEGKTQTSVSAEDLLSCCTYCGKGCDGGDPAMAWLYWTIDGLVSGGDYNTTNGCKSYSIAPCAHHVESDRPSCTGIDTPTPSCVQQCDAASSLSYSSDVSFGDTVYTVDDDEKQIQEGNFNEWARVYQHVSGDLAGGHAVKIIGWGTENDTPYWLVANSWNSDWGDEGYFKILRGEDHMGIESYIVGGSPKLS</sequence>
<dbReference type="PANTHER" id="PTHR12411">
    <property type="entry name" value="CYSTEINE PROTEASE FAMILY C1-RELATED"/>
    <property type="match status" value="1"/>
</dbReference>
<gene>
    <name evidence="10" type="ORF">NQ318_013294</name>
</gene>
<dbReference type="InterPro" id="IPR025661">
    <property type="entry name" value="Pept_asp_AS"/>
</dbReference>
<comment type="similarity">
    <text evidence="1">Belongs to the peptidase C1 family.</text>
</comment>
<dbReference type="InterPro" id="IPR012599">
    <property type="entry name" value="Propeptide_C1A"/>
</dbReference>
<proteinExistence type="inferred from homology"/>
<feature type="chain" id="PRO_5043888678" description="Peptidase C1A papain C-terminal domain-containing protein" evidence="8">
    <location>
        <begin position="18"/>
        <end position="318"/>
    </location>
</feature>
<accession>A0AAV8XYI2</accession>
<keyword evidence="11" id="KW-1185">Reference proteome</keyword>
<evidence type="ECO:0000256" key="1">
    <source>
        <dbReference type="ARBA" id="ARBA00008455"/>
    </source>
</evidence>
<protein>
    <recommendedName>
        <fullName evidence="9">Peptidase C1A papain C-terminal domain-containing protein</fullName>
    </recommendedName>
</protein>
<keyword evidence="5" id="KW-0788">Thiol protease</keyword>
<keyword evidence="3 8" id="KW-0732">Signal</keyword>
<dbReference type="CDD" id="cd02620">
    <property type="entry name" value="Peptidase_C1A_CathepsinB"/>
    <property type="match status" value="1"/>
</dbReference>
<dbReference type="SMART" id="SM00645">
    <property type="entry name" value="Pept_C1"/>
    <property type="match status" value="1"/>
</dbReference>
<dbReference type="EMBL" id="JAPWTK010000266">
    <property type="protein sequence ID" value="KAJ8944112.1"/>
    <property type="molecule type" value="Genomic_DNA"/>
</dbReference>
<dbReference type="InterPro" id="IPR000169">
    <property type="entry name" value="Pept_cys_AS"/>
</dbReference>
<name>A0AAV8XYI2_9CUCU</name>
<dbReference type="PROSITE" id="PS00640">
    <property type="entry name" value="THIOL_PROTEASE_ASN"/>
    <property type="match status" value="1"/>
</dbReference>
<dbReference type="PRINTS" id="PR00705">
    <property type="entry name" value="PAPAIN"/>
</dbReference>
<feature type="domain" description="Peptidase C1A papain C-terminal" evidence="9">
    <location>
        <begin position="81"/>
        <end position="314"/>
    </location>
</feature>
<dbReference type="GO" id="GO:0006508">
    <property type="term" value="P:proteolysis"/>
    <property type="evidence" value="ECO:0007669"/>
    <property type="project" value="UniProtKB-KW"/>
</dbReference>
<reference evidence="10" key="1">
    <citation type="journal article" date="2023" name="Insect Mol. Biol.">
        <title>Genome sequencing provides insights into the evolution of gene families encoding plant cell wall-degrading enzymes in longhorned beetles.</title>
        <authorList>
            <person name="Shin N.R."/>
            <person name="Okamura Y."/>
            <person name="Kirsch R."/>
            <person name="Pauchet Y."/>
        </authorList>
    </citation>
    <scope>NUCLEOTIDE SEQUENCE</scope>
    <source>
        <strain evidence="10">AMC_N1</strain>
    </source>
</reference>
<dbReference type="InterPro" id="IPR038765">
    <property type="entry name" value="Papain-like_cys_pep_sf"/>
</dbReference>
<organism evidence="10 11">
    <name type="scientific">Aromia moschata</name>
    <dbReference type="NCBI Taxonomy" id="1265417"/>
    <lineage>
        <taxon>Eukaryota</taxon>
        <taxon>Metazoa</taxon>
        <taxon>Ecdysozoa</taxon>
        <taxon>Arthropoda</taxon>
        <taxon>Hexapoda</taxon>
        <taxon>Insecta</taxon>
        <taxon>Pterygota</taxon>
        <taxon>Neoptera</taxon>
        <taxon>Endopterygota</taxon>
        <taxon>Coleoptera</taxon>
        <taxon>Polyphaga</taxon>
        <taxon>Cucujiformia</taxon>
        <taxon>Chrysomeloidea</taxon>
        <taxon>Cerambycidae</taxon>
        <taxon>Cerambycinae</taxon>
        <taxon>Callichromatini</taxon>
        <taxon>Aromia</taxon>
    </lineage>
</organism>
<dbReference type="AlphaFoldDB" id="A0AAV8XYI2"/>
<dbReference type="Gene3D" id="3.90.70.10">
    <property type="entry name" value="Cysteine proteinases"/>
    <property type="match status" value="1"/>
</dbReference>
<dbReference type="SUPFAM" id="SSF54001">
    <property type="entry name" value="Cysteine proteinases"/>
    <property type="match status" value="1"/>
</dbReference>
<dbReference type="FunFam" id="3.90.70.10:FF:000031">
    <property type="entry name" value="Cathepsin B"/>
    <property type="match status" value="1"/>
</dbReference>
<keyword evidence="2" id="KW-0645">Protease</keyword>
<dbReference type="Pfam" id="PF08127">
    <property type="entry name" value="Propeptide_C1"/>
    <property type="match status" value="1"/>
</dbReference>
<evidence type="ECO:0000256" key="5">
    <source>
        <dbReference type="ARBA" id="ARBA00022807"/>
    </source>
</evidence>
<comment type="caution">
    <text evidence="10">The sequence shown here is derived from an EMBL/GenBank/DDBJ whole genome shotgun (WGS) entry which is preliminary data.</text>
</comment>
<keyword evidence="4" id="KW-0378">Hydrolase</keyword>
<evidence type="ECO:0000256" key="3">
    <source>
        <dbReference type="ARBA" id="ARBA00022729"/>
    </source>
</evidence>
<dbReference type="Proteomes" id="UP001162162">
    <property type="component" value="Unassembled WGS sequence"/>
</dbReference>
<dbReference type="InterPro" id="IPR025660">
    <property type="entry name" value="Pept_his_AS"/>
</dbReference>
<evidence type="ECO:0000313" key="11">
    <source>
        <dbReference type="Proteomes" id="UP001162162"/>
    </source>
</evidence>